<comment type="similarity">
    <text evidence="3">Belongs to the carnitine/choline acetyltransferase family.</text>
</comment>
<dbReference type="SUPFAM" id="SSF52777">
    <property type="entry name" value="CoA-dependent acyltransferases"/>
    <property type="match status" value="1"/>
</dbReference>
<sequence>MCVFRQYIQFPAHPKNSNSLRCIEDALFVLCIDQESEPEKGYTEDDEHARQVLHGGGAKVNSSNRWFDKTLQLIAGKNGYCGLCYEHTPAEGPPVAALMDFICDKFDSKSFLDDNELGKETVEELEFELNDAQKAQIEKSGKKMDK</sequence>
<dbReference type="InterPro" id="IPR042231">
    <property type="entry name" value="Cho/carn_acyl_trans_2"/>
</dbReference>
<dbReference type="GO" id="GO:0019254">
    <property type="term" value="P:carnitine metabolic process, CoA-linked"/>
    <property type="evidence" value="ECO:0007669"/>
    <property type="project" value="TreeGrafter"/>
</dbReference>
<dbReference type="Gene3D" id="3.30.559.70">
    <property type="entry name" value="Choline/Carnitine o-acyltransferase, domain 2"/>
    <property type="match status" value="1"/>
</dbReference>
<organism evidence="5 6">
    <name type="scientific">Oesophagostomum dentatum</name>
    <name type="common">Nodular worm</name>
    <dbReference type="NCBI Taxonomy" id="61180"/>
    <lineage>
        <taxon>Eukaryota</taxon>
        <taxon>Metazoa</taxon>
        <taxon>Ecdysozoa</taxon>
        <taxon>Nematoda</taxon>
        <taxon>Chromadorea</taxon>
        <taxon>Rhabditida</taxon>
        <taxon>Rhabditina</taxon>
        <taxon>Rhabditomorpha</taxon>
        <taxon>Strongyloidea</taxon>
        <taxon>Strongylidae</taxon>
        <taxon>Oesophagostomum</taxon>
    </lineage>
</organism>
<feature type="active site" description="Proton acceptor" evidence="2">
    <location>
        <position position="87"/>
    </location>
</feature>
<keyword evidence="3" id="KW-0808">Transferase</keyword>
<protein>
    <recommendedName>
        <fullName evidence="4">Choline/carnitine acyltransferase domain-containing protein</fullName>
    </recommendedName>
</protein>
<dbReference type="InterPro" id="IPR000542">
    <property type="entry name" value="Carn_acyl_trans"/>
</dbReference>
<evidence type="ECO:0000256" key="3">
    <source>
        <dbReference type="RuleBase" id="RU003801"/>
    </source>
</evidence>
<dbReference type="EMBL" id="KN612621">
    <property type="protein sequence ID" value="KHJ75565.1"/>
    <property type="molecule type" value="Genomic_DNA"/>
</dbReference>
<evidence type="ECO:0000256" key="2">
    <source>
        <dbReference type="PIRSR" id="PIRSR600542-1"/>
    </source>
</evidence>
<feature type="domain" description="Choline/carnitine acyltransferase" evidence="4">
    <location>
        <begin position="12"/>
        <end position="146"/>
    </location>
</feature>
<evidence type="ECO:0000259" key="4">
    <source>
        <dbReference type="Pfam" id="PF00755"/>
    </source>
</evidence>
<evidence type="ECO:0000256" key="1">
    <source>
        <dbReference type="ARBA" id="ARBA00023315"/>
    </source>
</evidence>
<dbReference type="PROSITE" id="PS00440">
    <property type="entry name" value="ACYLTRANSF_C_2"/>
    <property type="match status" value="1"/>
</dbReference>
<evidence type="ECO:0000313" key="5">
    <source>
        <dbReference type="EMBL" id="KHJ75565.1"/>
    </source>
</evidence>
<dbReference type="AlphaFoldDB" id="A0A0B1RWW8"/>
<dbReference type="PANTHER" id="PTHR22589:SF103">
    <property type="entry name" value="CARNITINE O-ACETYL-TRANSFERASE, ISOFORM A-RELATED"/>
    <property type="match status" value="1"/>
</dbReference>
<name>A0A0B1RWW8_OESDE</name>
<dbReference type="InterPro" id="IPR039551">
    <property type="entry name" value="Cho/carn_acyl_trans"/>
</dbReference>
<proteinExistence type="inferred from homology"/>
<reference evidence="5 6" key="1">
    <citation type="submission" date="2014-03" db="EMBL/GenBank/DDBJ databases">
        <title>Draft genome of the hookworm Oesophagostomum dentatum.</title>
        <authorList>
            <person name="Mitreva M."/>
        </authorList>
    </citation>
    <scope>NUCLEOTIDE SEQUENCE [LARGE SCALE GENOMIC DNA]</scope>
    <source>
        <strain evidence="5 6">OD-Hann</strain>
    </source>
</reference>
<evidence type="ECO:0000313" key="6">
    <source>
        <dbReference type="Proteomes" id="UP000053660"/>
    </source>
</evidence>
<dbReference type="Proteomes" id="UP000053660">
    <property type="component" value="Unassembled WGS sequence"/>
</dbReference>
<dbReference type="PANTHER" id="PTHR22589">
    <property type="entry name" value="CARNITINE O-ACYLTRANSFERASE"/>
    <property type="match status" value="1"/>
</dbReference>
<dbReference type="GO" id="GO:0005777">
    <property type="term" value="C:peroxisome"/>
    <property type="evidence" value="ECO:0007669"/>
    <property type="project" value="TreeGrafter"/>
</dbReference>
<dbReference type="GO" id="GO:0004092">
    <property type="term" value="F:carnitine O-acetyltransferase activity"/>
    <property type="evidence" value="ECO:0007669"/>
    <property type="project" value="TreeGrafter"/>
</dbReference>
<keyword evidence="6" id="KW-1185">Reference proteome</keyword>
<dbReference type="OrthoDB" id="5855235at2759"/>
<accession>A0A0B1RWW8</accession>
<keyword evidence="1 3" id="KW-0012">Acyltransferase</keyword>
<gene>
    <name evidence="5" type="ORF">OESDEN_24819</name>
</gene>
<dbReference type="Pfam" id="PF00755">
    <property type="entry name" value="Carn_acyltransf"/>
    <property type="match status" value="1"/>
</dbReference>